<evidence type="ECO:0000313" key="3">
    <source>
        <dbReference type="Proteomes" id="UP001207605"/>
    </source>
</evidence>
<dbReference type="InterPro" id="IPR043502">
    <property type="entry name" value="DNA/RNA_pol_sf"/>
</dbReference>
<accession>A0ABT2S460</accession>
<dbReference type="Pfam" id="PF00078">
    <property type="entry name" value="RVT_1"/>
    <property type="match status" value="1"/>
</dbReference>
<comment type="caution">
    <text evidence="2">The sequence shown here is derived from an EMBL/GenBank/DDBJ whole genome shotgun (WGS) entry which is preliminary data.</text>
</comment>
<dbReference type="Proteomes" id="UP001207605">
    <property type="component" value="Unassembled WGS sequence"/>
</dbReference>
<keyword evidence="2" id="KW-0695">RNA-directed DNA polymerase</keyword>
<name>A0ABT2S460_9FIRM</name>
<protein>
    <submittedName>
        <fullName evidence="2">Reverse transcriptase (RNA-dependent DNA polymerase)</fullName>
    </submittedName>
</protein>
<dbReference type="EMBL" id="JAOQJV010000002">
    <property type="protein sequence ID" value="MCU6699192.1"/>
    <property type="molecule type" value="Genomic_DNA"/>
</dbReference>
<gene>
    <name evidence="2" type="ORF">OCV65_02920</name>
</gene>
<dbReference type="PROSITE" id="PS50878">
    <property type="entry name" value="RT_POL"/>
    <property type="match status" value="1"/>
</dbReference>
<evidence type="ECO:0000259" key="1">
    <source>
        <dbReference type="PROSITE" id="PS50878"/>
    </source>
</evidence>
<dbReference type="GO" id="GO:0003964">
    <property type="term" value="F:RNA-directed DNA polymerase activity"/>
    <property type="evidence" value="ECO:0007669"/>
    <property type="project" value="UniProtKB-KW"/>
</dbReference>
<dbReference type="InterPro" id="IPR000477">
    <property type="entry name" value="RT_dom"/>
</dbReference>
<dbReference type="PANTHER" id="PTHR34047">
    <property type="entry name" value="NUCLEAR INTRON MATURASE 1, MITOCHONDRIAL-RELATED"/>
    <property type="match status" value="1"/>
</dbReference>
<feature type="domain" description="Reverse transcriptase" evidence="1">
    <location>
        <begin position="1"/>
        <end position="319"/>
    </location>
</feature>
<keyword evidence="2" id="KW-0808">Transferase</keyword>
<keyword evidence="2" id="KW-0548">Nucleotidyltransferase</keyword>
<dbReference type="PANTHER" id="PTHR34047:SF8">
    <property type="entry name" value="PROTEIN YKFC"/>
    <property type="match status" value="1"/>
</dbReference>
<evidence type="ECO:0000313" key="2">
    <source>
        <dbReference type="EMBL" id="MCU6699192.1"/>
    </source>
</evidence>
<keyword evidence="3" id="KW-1185">Reference proteome</keyword>
<reference evidence="2 3" key="1">
    <citation type="journal article" date="2021" name="ISME Commun">
        <title>Automated analysis of genomic sequences facilitates high-throughput and comprehensive description of bacteria.</title>
        <authorList>
            <person name="Hitch T.C.A."/>
        </authorList>
    </citation>
    <scope>NUCLEOTIDE SEQUENCE [LARGE SCALE GENOMIC DNA]</scope>
    <source>
        <strain evidence="2 3">Sanger_02</strain>
    </source>
</reference>
<organism evidence="2 3">
    <name type="scientific">Dorea ammoniilytica</name>
    <dbReference type="NCBI Taxonomy" id="2981788"/>
    <lineage>
        <taxon>Bacteria</taxon>
        <taxon>Bacillati</taxon>
        <taxon>Bacillota</taxon>
        <taxon>Clostridia</taxon>
        <taxon>Lachnospirales</taxon>
        <taxon>Lachnospiraceae</taxon>
        <taxon>Dorea</taxon>
    </lineage>
</organism>
<dbReference type="RefSeq" id="WP_055304174.1">
    <property type="nucleotide sequence ID" value="NZ_JAOQJV010000002.1"/>
</dbReference>
<dbReference type="SUPFAM" id="SSF56672">
    <property type="entry name" value="DNA/RNA polymerases"/>
    <property type="match status" value="1"/>
</dbReference>
<dbReference type="InterPro" id="IPR051083">
    <property type="entry name" value="GrpII_Intron_Splice-Mob/Def"/>
</dbReference>
<proteinExistence type="predicted"/>
<sequence>MVNTKCDTSYYDSRGYKRKIFDGNVLYESKAKAMKGSDWKPQVQRFNMTYLLELSKMQRDLENMEYEFLPTTNFTLHERGKLRRITGEQVQDRIVKHALCDEVLNPLIEPHLIYDNGASVVGKGIAFTRKRLLTHLRKYYAQHGSNEGYILLIDFSKYYDNIRHDVLLKLFEQYVDDEHALWLLRKTVERSRIDVSYMSDEEYEHCLDRLFDSLLYQYMNPKLFTGEKFMGKHLNIGDQVAQTAGISYRIRIDNYVKIVRGVKFYAGYMDDSYAIHESKEFLQELLEDIIEIANELGITVNTRKTRICKLSEHWRFLQVQYSLTDTGRVIQKINPKRLTAMRRKMKKLAPKLTEKEFTDFYKSWFKNHYKIMSKKQRSNMDTLFNQLKEVTKCTLSPLPMAKS</sequence>